<dbReference type="CDD" id="cd00331">
    <property type="entry name" value="IGPS"/>
    <property type="match status" value="1"/>
</dbReference>
<dbReference type="NCBIfam" id="NF001373">
    <property type="entry name" value="PRK00278.1-6"/>
    <property type="match status" value="1"/>
</dbReference>
<comment type="caution">
    <text evidence="10">The sequence shown here is derived from an EMBL/GenBank/DDBJ whole genome shotgun (WGS) entry which is preliminary data.</text>
</comment>
<evidence type="ECO:0000256" key="8">
    <source>
        <dbReference type="HAMAP-Rule" id="MF_00134"/>
    </source>
</evidence>
<evidence type="ECO:0000256" key="1">
    <source>
        <dbReference type="ARBA" id="ARBA00001633"/>
    </source>
</evidence>
<evidence type="ECO:0000256" key="5">
    <source>
        <dbReference type="ARBA" id="ARBA00022822"/>
    </source>
</evidence>
<keyword evidence="4 8" id="KW-0210">Decarboxylase</keyword>
<evidence type="ECO:0000256" key="2">
    <source>
        <dbReference type="ARBA" id="ARBA00004696"/>
    </source>
</evidence>
<keyword evidence="7 8" id="KW-0456">Lyase</keyword>
<dbReference type="FunFam" id="3.20.20.70:FF:000024">
    <property type="entry name" value="Indole-3-glycerol phosphate synthase"/>
    <property type="match status" value="1"/>
</dbReference>
<evidence type="ECO:0000256" key="3">
    <source>
        <dbReference type="ARBA" id="ARBA00022605"/>
    </source>
</evidence>
<dbReference type="SUPFAM" id="SSF51366">
    <property type="entry name" value="Ribulose-phoshate binding barrel"/>
    <property type="match status" value="1"/>
</dbReference>
<dbReference type="InterPro" id="IPR013785">
    <property type="entry name" value="Aldolase_TIM"/>
</dbReference>
<name>A0A3D3RAJ1_9PLAN</name>
<dbReference type="InterPro" id="IPR045186">
    <property type="entry name" value="Indole-3-glycerol_P_synth"/>
</dbReference>
<dbReference type="PROSITE" id="PS00614">
    <property type="entry name" value="IGPS"/>
    <property type="match status" value="1"/>
</dbReference>
<dbReference type="PANTHER" id="PTHR22854">
    <property type="entry name" value="TRYPTOPHAN BIOSYNTHESIS PROTEIN"/>
    <property type="match status" value="1"/>
</dbReference>
<evidence type="ECO:0000256" key="7">
    <source>
        <dbReference type="ARBA" id="ARBA00023239"/>
    </source>
</evidence>
<dbReference type="UniPathway" id="UPA00035">
    <property type="reaction ID" value="UER00043"/>
</dbReference>
<dbReference type="GO" id="GO:0000162">
    <property type="term" value="P:L-tryptophan biosynthetic process"/>
    <property type="evidence" value="ECO:0007669"/>
    <property type="project" value="UniProtKB-UniRule"/>
</dbReference>
<evidence type="ECO:0000259" key="9">
    <source>
        <dbReference type="Pfam" id="PF00218"/>
    </source>
</evidence>
<organism evidence="10 11">
    <name type="scientific">Gimesia maris</name>
    <dbReference type="NCBI Taxonomy" id="122"/>
    <lineage>
        <taxon>Bacteria</taxon>
        <taxon>Pseudomonadati</taxon>
        <taxon>Planctomycetota</taxon>
        <taxon>Planctomycetia</taxon>
        <taxon>Planctomycetales</taxon>
        <taxon>Planctomycetaceae</taxon>
        <taxon>Gimesia</taxon>
    </lineage>
</organism>
<reference evidence="10 11" key="1">
    <citation type="journal article" date="2018" name="Nat. Biotechnol.">
        <title>A standardized bacterial taxonomy based on genome phylogeny substantially revises the tree of life.</title>
        <authorList>
            <person name="Parks D.H."/>
            <person name="Chuvochina M."/>
            <person name="Waite D.W."/>
            <person name="Rinke C."/>
            <person name="Skarshewski A."/>
            <person name="Chaumeil P.A."/>
            <person name="Hugenholtz P."/>
        </authorList>
    </citation>
    <scope>NUCLEOTIDE SEQUENCE [LARGE SCALE GENOMIC DNA]</scope>
    <source>
        <strain evidence="10">UBA9375</strain>
    </source>
</reference>
<dbReference type="AlphaFoldDB" id="A0A3D3RAJ1"/>
<dbReference type="EMBL" id="DQAY01000104">
    <property type="protein sequence ID" value="HCO24630.1"/>
    <property type="molecule type" value="Genomic_DNA"/>
</dbReference>
<proteinExistence type="inferred from homology"/>
<dbReference type="InterPro" id="IPR001468">
    <property type="entry name" value="Indole-3-GlycerolPSynthase_CS"/>
</dbReference>
<feature type="domain" description="Indole-3-glycerol phosphate synthase" evidence="9">
    <location>
        <begin position="5"/>
        <end position="257"/>
    </location>
</feature>
<accession>A0A3D3RAJ1</accession>
<keyword evidence="3 8" id="KW-0028">Amino-acid biosynthesis</keyword>
<comment type="pathway">
    <text evidence="2 8">Amino-acid biosynthesis; L-tryptophan biosynthesis; L-tryptophan from chorismate: step 4/5.</text>
</comment>
<comment type="catalytic activity">
    <reaction evidence="1 8">
        <text>1-(2-carboxyphenylamino)-1-deoxy-D-ribulose 5-phosphate + H(+) = (1S,2R)-1-C-(indol-3-yl)glycerol 3-phosphate + CO2 + H2O</text>
        <dbReference type="Rhea" id="RHEA:23476"/>
        <dbReference type="ChEBI" id="CHEBI:15377"/>
        <dbReference type="ChEBI" id="CHEBI:15378"/>
        <dbReference type="ChEBI" id="CHEBI:16526"/>
        <dbReference type="ChEBI" id="CHEBI:58613"/>
        <dbReference type="ChEBI" id="CHEBI:58866"/>
        <dbReference type="EC" id="4.1.1.48"/>
    </reaction>
</comment>
<dbReference type="InterPro" id="IPR011060">
    <property type="entry name" value="RibuloseP-bd_barrel"/>
</dbReference>
<keyword evidence="6 8" id="KW-0057">Aromatic amino acid biosynthesis</keyword>
<evidence type="ECO:0000313" key="11">
    <source>
        <dbReference type="Proteomes" id="UP000263642"/>
    </source>
</evidence>
<dbReference type="Gene3D" id="3.20.20.70">
    <property type="entry name" value="Aldolase class I"/>
    <property type="match status" value="1"/>
</dbReference>
<keyword evidence="5 8" id="KW-0822">Tryptophan biosynthesis</keyword>
<dbReference type="NCBIfam" id="NF001377">
    <property type="entry name" value="PRK00278.2-4"/>
    <property type="match status" value="1"/>
</dbReference>
<dbReference type="Proteomes" id="UP000263642">
    <property type="component" value="Unassembled WGS sequence"/>
</dbReference>
<dbReference type="EC" id="4.1.1.48" evidence="8"/>
<dbReference type="InterPro" id="IPR013798">
    <property type="entry name" value="Indole-3-glycerol_P_synth_dom"/>
</dbReference>
<dbReference type="PANTHER" id="PTHR22854:SF2">
    <property type="entry name" value="INDOLE-3-GLYCEROL-PHOSPHATE SYNTHASE"/>
    <property type="match status" value="1"/>
</dbReference>
<gene>
    <name evidence="8" type="primary">trpC</name>
    <name evidence="10" type="ORF">DIT97_16970</name>
</gene>
<evidence type="ECO:0000313" key="10">
    <source>
        <dbReference type="EMBL" id="HCO24630.1"/>
    </source>
</evidence>
<dbReference type="GO" id="GO:0004640">
    <property type="term" value="F:phosphoribosylanthranilate isomerase activity"/>
    <property type="evidence" value="ECO:0007669"/>
    <property type="project" value="TreeGrafter"/>
</dbReference>
<dbReference type="GO" id="GO:0004425">
    <property type="term" value="F:indole-3-glycerol-phosphate synthase activity"/>
    <property type="evidence" value="ECO:0007669"/>
    <property type="project" value="UniProtKB-UniRule"/>
</dbReference>
<dbReference type="HAMAP" id="MF_00134_B">
    <property type="entry name" value="IGPS_B"/>
    <property type="match status" value="1"/>
</dbReference>
<protein>
    <recommendedName>
        <fullName evidence="8">Indole-3-glycerol phosphate synthase</fullName>
        <shortName evidence="8">IGPS</shortName>
        <ecNumber evidence="8">4.1.1.48</ecNumber>
    </recommendedName>
</protein>
<evidence type="ECO:0000256" key="4">
    <source>
        <dbReference type="ARBA" id="ARBA00022793"/>
    </source>
</evidence>
<sequence length="266" mass="28978">MSNILEDIVASKLTEVSQAKSKVPVEQLAEALADAAPVRDFVASMQSHGPLAMIAEVKKASPSAGVIREDFHPVEIARIYESAGAACLSVLTDEQYFQGHLDFLIAVRKNVAIPVLRKDFIIDRYQVLEARVAGADCVLLIAECLDDAQLEDLYGYALELGMSALVEIYEPDNLERVLKLSPPLLGINNRNLKTFVTSLDHSIRLGAQVPADCLLISESGIRDRSDVLKLQESGVRGILVGETLMRSSDIGEKARELLGHSSQPTQ</sequence>
<comment type="similarity">
    <text evidence="8">Belongs to the TrpC family.</text>
</comment>
<dbReference type="Pfam" id="PF00218">
    <property type="entry name" value="IGPS"/>
    <property type="match status" value="1"/>
</dbReference>
<evidence type="ECO:0000256" key="6">
    <source>
        <dbReference type="ARBA" id="ARBA00023141"/>
    </source>
</evidence>